<keyword evidence="2" id="KW-0902">Two-component regulatory system</keyword>
<accession>A0A7V9ACM1</accession>
<dbReference type="InterPro" id="IPR039420">
    <property type="entry name" value="WalR-like"/>
</dbReference>
<dbReference type="RefSeq" id="WP_194538439.1">
    <property type="nucleotide sequence ID" value="NZ_JACEFB010000009.1"/>
</dbReference>
<evidence type="ECO:0000313" key="9">
    <source>
        <dbReference type="Proteomes" id="UP000542342"/>
    </source>
</evidence>
<proteinExistence type="predicted"/>
<keyword evidence="4" id="KW-0238">DNA-binding</keyword>
<evidence type="ECO:0000256" key="4">
    <source>
        <dbReference type="ARBA" id="ARBA00023125"/>
    </source>
</evidence>
<dbReference type="GO" id="GO:0005829">
    <property type="term" value="C:cytosol"/>
    <property type="evidence" value="ECO:0007669"/>
    <property type="project" value="TreeGrafter"/>
</dbReference>
<dbReference type="FunFam" id="3.40.50.2300:FF:000001">
    <property type="entry name" value="DNA-binding response regulator PhoB"/>
    <property type="match status" value="1"/>
</dbReference>
<dbReference type="GO" id="GO:0000976">
    <property type="term" value="F:transcription cis-regulatory region binding"/>
    <property type="evidence" value="ECO:0007669"/>
    <property type="project" value="TreeGrafter"/>
</dbReference>
<dbReference type="EMBL" id="JACEFB010000009">
    <property type="protein sequence ID" value="MBA2226912.1"/>
    <property type="molecule type" value="Genomic_DNA"/>
</dbReference>
<dbReference type="InterPro" id="IPR011006">
    <property type="entry name" value="CheY-like_superfamily"/>
</dbReference>
<reference evidence="8 9" key="1">
    <citation type="submission" date="2020-07" db="EMBL/GenBank/DDBJ databases">
        <title>Thermogemmata thermophila gen. nov., sp. nov., a novel moderate thermophilic planctomycete from a Kamchatka hot spring.</title>
        <authorList>
            <person name="Elcheninov A.G."/>
            <person name="Podosokorskaya O.A."/>
            <person name="Kovaleva O.L."/>
            <person name="Novikov A."/>
            <person name="Bonch-Osmolovskaya E.A."/>
            <person name="Toshchakov S.V."/>
            <person name="Kublanov I.V."/>
        </authorList>
    </citation>
    <scope>NUCLEOTIDE SEQUENCE [LARGE SCALE GENOMIC DNA]</scope>
    <source>
        <strain evidence="8 9">2918</strain>
    </source>
</reference>
<feature type="domain" description="Response regulatory" evidence="7">
    <location>
        <begin position="3"/>
        <end position="119"/>
    </location>
</feature>
<organism evidence="8 9">
    <name type="scientific">Thermogemmata fonticola</name>
    <dbReference type="NCBI Taxonomy" id="2755323"/>
    <lineage>
        <taxon>Bacteria</taxon>
        <taxon>Pseudomonadati</taxon>
        <taxon>Planctomycetota</taxon>
        <taxon>Planctomycetia</taxon>
        <taxon>Gemmatales</taxon>
        <taxon>Gemmataceae</taxon>
        <taxon>Thermogemmata</taxon>
    </lineage>
</organism>
<gene>
    <name evidence="8" type="ORF">H0921_12135</name>
</gene>
<evidence type="ECO:0000259" key="7">
    <source>
        <dbReference type="PROSITE" id="PS50110"/>
    </source>
</evidence>
<sequence length="148" mass="16369">MARILIADDNVQNAELLEAHLDGSGHEIRIALNGEETLQLARTWQPDVILLDIMMPKISGFEVCRRLRADAATRDIGILMITALDQTTDVETAVEAGTDDFLTKPINKTELLLRVQALLASRSMSSEVERTLVYLGTVQEGRLTPPRS</sequence>
<dbReference type="GO" id="GO:0000156">
    <property type="term" value="F:phosphorelay response regulator activity"/>
    <property type="evidence" value="ECO:0007669"/>
    <property type="project" value="TreeGrafter"/>
</dbReference>
<keyword evidence="3" id="KW-0805">Transcription regulation</keyword>
<dbReference type="SUPFAM" id="SSF52172">
    <property type="entry name" value="CheY-like"/>
    <property type="match status" value="1"/>
</dbReference>
<dbReference type="PROSITE" id="PS50110">
    <property type="entry name" value="RESPONSE_REGULATORY"/>
    <property type="match status" value="1"/>
</dbReference>
<dbReference type="InterPro" id="IPR001789">
    <property type="entry name" value="Sig_transdc_resp-reg_receiver"/>
</dbReference>
<keyword evidence="1 6" id="KW-0597">Phosphoprotein</keyword>
<protein>
    <submittedName>
        <fullName evidence="8">Response regulator</fullName>
    </submittedName>
</protein>
<dbReference type="SMART" id="SM00448">
    <property type="entry name" value="REC"/>
    <property type="match status" value="1"/>
</dbReference>
<comment type="caution">
    <text evidence="8">The sequence shown here is derived from an EMBL/GenBank/DDBJ whole genome shotgun (WGS) entry which is preliminary data.</text>
</comment>
<dbReference type="PANTHER" id="PTHR48111:SF1">
    <property type="entry name" value="TWO-COMPONENT RESPONSE REGULATOR ORR33"/>
    <property type="match status" value="1"/>
</dbReference>
<dbReference type="Pfam" id="PF00072">
    <property type="entry name" value="Response_reg"/>
    <property type="match status" value="1"/>
</dbReference>
<keyword evidence="9" id="KW-1185">Reference proteome</keyword>
<dbReference type="AlphaFoldDB" id="A0A7V9ACM1"/>
<dbReference type="GO" id="GO:0032993">
    <property type="term" value="C:protein-DNA complex"/>
    <property type="evidence" value="ECO:0007669"/>
    <property type="project" value="TreeGrafter"/>
</dbReference>
<feature type="modified residue" description="4-aspartylphosphate" evidence="6">
    <location>
        <position position="52"/>
    </location>
</feature>
<evidence type="ECO:0000256" key="1">
    <source>
        <dbReference type="ARBA" id="ARBA00022553"/>
    </source>
</evidence>
<dbReference type="Proteomes" id="UP000542342">
    <property type="component" value="Unassembled WGS sequence"/>
</dbReference>
<name>A0A7V9ACM1_9BACT</name>
<evidence type="ECO:0000256" key="2">
    <source>
        <dbReference type="ARBA" id="ARBA00023012"/>
    </source>
</evidence>
<evidence type="ECO:0000313" key="8">
    <source>
        <dbReference type="EMBL" id="MBA2226912.1"/>
    </source>
</evidence>
<keyword evidence="5" id="KW-0804">Transcription</keyword>
<dbReference type="Gene3D" id="3.40.50.2300">
    <property type="match status" value="1"/>
</dbReference>
<dbReference type="GO" id="GO:0006355">
    <property type="term" value="P:regulation of DNA-templated transcription"/>
    <property type="evidence" value="ECO:0007669"/>
    <property type="project" value="TreeGrafter"/>
</dbReference>
<evidence type="ECO:0000256" key="6">
    <source>
        <dbReference type="PROSITE-ProRule" id="PRU00169"/>
    </source>
</evidence>
<evidence type="ECO:0000256" key="3">
    <source>
        <dbReference type="ARBA" id="ARBA00023015"/>
    </source>
</evidence>
<dbReference type="PANTHER" id="PTHR48111">
    <property type="entry name" value="REGULATOR OF RPOS"/>
    <property type="match status" value="1"/>
</dbReference>
<evidence type="ECO:0000256" key="5">
    <source>
        <dbReference type="ARBA" id="ARBA00023163"/>
    </source>
</evidence>